<evidence type="ECO:0000313" key="2">
    <source>
        <dbReference type="EMBL" id="CDR47364.1"/>
    </source>
</evidence>
<feature type="compositionally biased region" description="Pro residues" evidence="1">
    <location>
        <begin position="798"/>
        <end position="811"/>
    </location>
</feature>
<dbReference type="Pfam" id="PF09729">
    <property type="entry name" value="Gti1_Pac2"/>
    <property type="match status" value="1"/>
</dbReference>
<dbReference type="PANTHER" id="PTHR28027:SF2">
    <property type="entry name" value="TRANSCRIPTIONAL REGULATOR MIT1"/>
    <property type="match status" value="1"/>
</dbReference>
<feature type="region of interest" description="Disordered" evidence="1">
    <location>
        <begin position="698"/>
        <end position="853"/>
    </location>
</feature>
<feature type="compositionally biased region" description="Low complexity" evidence="1">
    <location>
        <begin position="114"/>
        <end position="123"/>
    </location>
</feature>
<feature type="compositionally biased region" description="Polar residues" evidence="1">
    <location>
        <begin position="496"/>
        <end position="513"/>
    </location>
</feature>
<feature type="compositionally biased region" description="Polar residues" evidence="1">
    <location>
        <begin position="704"/>
        <end position="732"/>
    </location>
</feature>
<dbReference type="OrthoDB" id="5572844at2759"/>
<feature type="region of interest" description="Disordered" evidence="1">
    <location>
        <begin position="633"/>
        <end position="652"/>
    </location>
</feature>
<proteinExistence type="predicted"/>
<reference evidence="2" key="1">
    <citation type="journal article" date="2014" name="Genome Announc.">
        <title>Draft genome sequence of Rhodosporidium toruloides CECT1137, an oleaginous yeast of biotechnological interest.</title>
        <authorList>
            <person name="Morin N."/>
            <person name="Calcas X."/>
            <person name="Devillers H."/>
            <person name="Durrens P."/>
            <person name="Sherman D.J."/>
            <person name="Nicaud J.-M."/>
            <person name="Neuveglise C."/>
        </authorList>
    </citation>
    <scope>NUCLEOTIDE SEQUENCE</scope>
    <source>
        <strain evidence="2">CECT1137</strain>
    </source>
</reference>
<dbReference type="AlphaFoldDB" id="A0A061BHJ5"/>
<accession>A0A061BHJ5</accession>
<feature type="compositionally biased region" description="Polar residues" evidence="1">
    <location>
        <begin position="257"/>
        <end position="282"/>
    </location>
</feature>
<feature type="compositionally biased region" description="Polar residues" evidence="1">
    <location>
        <begin position="582"/>
        <end position="596"/>
    </location>
</feature>
<feature type="region of interest" description="Disordered" evidence="1">
    <location>
        <begin position="496"/>
        <end position="620"/>
    </location>
</feature>
<dbReference type="InterPro" id="IPR018608">
    <property type="entry name" value="Gti1/Pac2"/>
</dbReference>
<feature type="region of interest" description="Disordered" evidence="1">
    <location>
        <begin position="93"/>
        <end position="159"/>
    </location>
</feature>
<gene>
    <name evidence="2" type="ORF">RHTO0S_14e02586g</name>
</gene>
<sequence length="853" mass="91035">MADPAFRGFVETTLDALLIFEGCKRGLLPKISRRLQDFEKRELVVSGAVFVFDEEETGIKRWTDGLTWSPSRTLGNFLVYRELDKKAALQKIPVTTGGDGANGEDDEEGGSGGKSRLLGGLTSKADPVDDSSDPSRPGSSSAARRSLGDGGGGSQQLDRARERALVGSLTSSYRFRSDGLVKKTISLNGLHLIGYYRIEDVTSGRLRTPSSHPELVSIDVSSAFLAPALFRIPPIVEIGPDGSLRYKGEADAPLSPLTRSGSSQGFPTPGLSQSRPASSDSSFLPGMLPSPGGGWDYTPTVPAPGSPRRGAMSSFRASNRFDPYSSSRFSPTTANFPANAAYPFPAVPLNTPPPPRNAFSPVGESSLASTNDGYFQSRTPPVDGGAGMSVSAPMTEGWQGPQGAVYQPLPPPPSRGGVDAMPNSPSFYQPRRSIPYVPTTDTQCANTIFAYNPPPPPPAPNAPLTASQYAHYRAPSTATGSITPQFSAYQPVQAYNQHQQAALAQSHNQQRQYVSPLPHPPSTGGEASQSPFATPPATSHAARSVYPHPSQQPTHSRTTSSHNSPATHWAPPPPRSGGPIQEPTSSLAQQATSLMSEVSPHSPADAGGDSRMQRQQQAAMQAAYASAASYGRAQHAQQQQQGGWQAAQPQPQGEQAYPYIQRQHTPSGLVAAIANEEVVPASGHGLGVSAYGEIVPASTLPPRQRSSTTAYQQTSFRQSMPGQPSVSLSSQHAYAAPPPPNHFQQQRYDGGVSPLNQHLSGMLERDNERGGVNGGNAGWTSIKRETPGPVSPPVQHQEPPPLPPQSMPYAPPQYQHYPRPDQLPPPSNQPQNPQQQWWPNDPSWQHSLRPDGQ</sequence>
<feature type="region of interest" description="Disordered" evidence="1">
    <location>
        <begin position="247"/>
        <end position="314"/>
    </location>
</feature>
<evidence type="ECO:0000256" key="1">
    <source>
        <dbReference type="SAM" id="MobiDB-lite"/>
    </source>
</evidence>
<feature type="compositionally biased region" description="Polar residues" evidence="1">
    <location>
        <begin position="549"/>
        <end position="566"/>
    </location>
</feature>
<dbReference type="EMBL" id="LK052949">
    <property type="protein sequence ID" value="CDR47364.1"/>
    <property type="molecule type" value="Genomic_DNA"/>
</dbReference>
<dbReference type="PANTHER" id="PTHR28027">
    <property type="entry name" value="TRANSCRIPTIONAL REGULATOR MIT1"/>
    <property type="match status" value="1"/>
</dbReference>
<feature type="compositionally biased region" description="Low complexity" evidence="1">
    <location>
        <begin position="134"/>
        <end position="145"/>
    </location>
</feature>
<organism evidence="2">
    <name type="scientific">Rhodotorula toruloides</name>
    <name type="common">Yeast</name>
    <name type="synonym">Rhodosporidium toruloides</name>
    <dbReference type="NCBI Taxonomy" id="5286"/>
    <lineage>
        <taxon>Eukaryota</taxon>
        <taxon>Fungi</taxon>
        <taxon>Dikarya</taxon>
        <taxon>Basidiomycota</taxon>
        <taxon>Pucciniomycotina</taxon>
        <taxon>Microbotryomycetes</taxon>
        <taxon>Sporidiobolales</taxon>
        <taxon>Sporidiobolaceae</taxon>
        <taxon>Rhodotorula</taxon>
    </lineage>
</organism>
<protein>
    <submittedName>
        <fullName evidence="2">RHTO0S14e02586g1_1</fullName>
    </submittedName>
</protein>
<name>A0A061BHJ5_RHOTO</name>
<dbReference type="GO" id="GO:0003677">
    <property type="term" value="F:DNA binding"/>
    <property type="evidence" value="ECO:0007669"/>
    <property type="project" value="TreeGrafter"/>
</dbReference>
<feature type="compositionally biased region" description="Low complexity" evidence="1">
    <location>
        <begin position="829"/>
        <end position="845"/>
    </location>
</feature>